<dbReference type="EMBL" id="CABVGP010000002">
    <property type="protein sequence ID" value="VVJ21325.1"/>
    <property type="molecule type" value="Genomic_DNA"/>
</dbReference>
<organism evidence="1 2">
    <name type="scientific">Amycolatopsis camponoti</name>
    <dbReference type="NCBI Taxonomy" id="2606593"/>
    <lineage>
        <taxon>Bacteria</taxon>
        <taxon>Bacillati</taxon>
        <taxon>Actinomycetota</taxon>
        <taxon>Actinomycetes</taxon>
        <taxon>Pseudonocardiales</taxon>
        <taxon>Pseudonocardiaceae</taxon>
        <taxon>Amycolatopsis</taxon>
    </lineage>
</organism>
<sequence>MRELVYVSDAKLRQVLPGLPKASAFRGLEGSLELKGPVSTGAKFEKKASKETDQSLRKAVDVLEKSSRAPSWFADPDVRPGTWTHFEAPMAYRVLSLHPGEALVFVDVDAATPEYPTGGRLRLLLHGSAHHLLETRSGSERESERLRGSRWHEFAEMMRLFLTDDAAAKDPDAAKTIQDYSEFYASRIWEDVRNLTRTLQPGYTAAWMAGYARVTARIPTADGVVLAASPLYVEHIDSPGSGG</sequence>
<name>A0A6I8M078_9PSEU</name>
<proteinExistence type="predicted"/>
<protein>
    <submittedName>
        <fullName evidence="1">Uncharacterized protein</fullName>
    </submittedName>
</protein>
<gene>
    <name evidence="1" type="ORF">AA23TX_06346</name>
</gene>
<keyword evidence="2" id="KW-1185">Reference proteome</keyword>
<dbReference type="NCBIfam" id="NF040893">
    <property type="entry name" value="SAVMC3_10250"/>
    <property type="match status" value="1"/>
</dbReference>
<dbReference type="Proteomes" id="UP000399805">
    <property type="component" value="Unassembled WGS sequence"/>
</dbReference>
<evidence type="ECO:0000313" key="2">
    <source>
        <dbReference type="Proteomes" id="UP000399805"/>
    </source>
</evidence>
<accession>A0A6I8M078</accession>
<dbReference type="InterPro" id="IPR054284">
    <property type="entry name" value="DUF7019"/>
</dbReference>
<evidence type="ECO:0000313" key="1">
    <source>
        <dbReference type="EMBL" id="VVJ21325.1"/>
    </source>
</evidence>
<dbReference type="Pfam" id="PF22880">
    <property type="entry name" value="DUF7019"/>
    <property type="match status" value="1"/>
</dbReference>
<dbReference type="RefSeq" id="WP_155546295.1">
    <property type="nucleotide sequence ID" value="NZ_CABVGP010000002.1"/>
</dbReference>
<dbReference type="AlphaFoldDB" id="A0A6I8M078"/>
<reference evidence="1 2" key="1">
    <citation type="submission" date="2019-09" db="EMBL/GenBank/DDBJ databases">
        <authorList>
            <person name="Leyn A S."/>
        </authorList>
    </citation>
    <scope>NUCLEOTIDE SEQUENCE [LARGE SCALE GENOMIC DNA]</scope>
    <source>
        <strain evidence="1">AA231_1</strain>
    </source>
</reference>